<accession>A0AAX6SKE6</accession>
<protein>
    <submittedName>
        <fullName evidence="3">Uncharacterized protein C2orf71 homolog isoform X1</fullName>
    </submittedName>
</protein>
<feature type="compositionally biased region" description="Polar residues" evidence="1">
    <location>
        <begin position="876"/>
        <end position="894"/>
    </location>
</feature>
<dbReference type="InterPro" id="IPR029352">
    <property type="entry name" value="PCARE"/>
</dbReference>
<proteinExistence type="predicted"/>
<dbReference type="GO" id="GO:0035845">
    <property type="term" value="P:photoreceptor cell outer segment organization"/>
    <property type="evidence" value="ECO:0007669"/>
    <property type="project" value="TreeGrafter"/>
</dbReference>
<evidence type="ECO:0000313" key="3">
    <source>
        <dbReference type="RefSeq" id="XP_021109323.1"/>
    </source>
</evidence>
<name>A0AAX6SKE6_HETGA</name>
<feature type="region of interest" description="Disordered" evidence="1">
    <location>
        <begin position="1192"/>
        <end position="1285"/>
    </location>
</feature>
<feature type="compositionally biased region" description="Low complexity" evidence="1">
    <location>
        <begin position="1200"/>
        <end position="1214"/>
    </location>
</feature>
<dbReference type="GO" id="GO:0001750">
    <property type="term" value="C:photoreceptor outer segment"/>
    <property type="evidence" value="ECO:0007669"/>
    <property type="project" value="TreeGrafter"/>
</dbReference>
<evidence type="ECO:0000313" key="2">
    <source>
        <dbReference type="Proteomes" id="UP000694906"/>
    </source>
</evidence>
<feature type="compositionally biased region" description="Low complexity" evidence="1">
    <location>
        <begin position="1003"/>
        <end position="1021"/>
    </location>
</feature>
<dbReference type="RefSeq" id="XP_021109323.1">
    <property type="nucleotide sequence ID" value="XM_021253664.1"/>
</dbReference>
<dbReference type="PANTHER" id="PTHR22017">
    <property type="entry name" value="PHOTORECEPTOR CILIUM ACTIN REGULATOR"/>
    <property type="match status" value="1"/>
</dbReference>
<feature type="region of interest" description="Disordered" evidence="1">
    <location>
        <begin position="1133"/>
        <end position="1156"/>
    </location>
</feature>
<feature type="compositionally biased region" description="Polar residues" evidence="1">
    <location>
        <begin position="429"/>
        <end position="441"/>
    </location>
</feature>
<keyword evidence="2" id="KW-1185">Reference proteome</keyword>
<feature type="region of interest" description="Disordered" evidence="1">
    <location>
        <begin position="541"/>
        <end position="572"/>
    </location>
</feature>
<feature type="compositionally biased region" description="Basic and acidic residues" evidence="1">
    <location>
        <begin position="665"/>
        <end position="678"/>
    </location>
</feature>
<feature type="compositionally biased region" description="Polar residues" evidence="1">
    <location>
        <begin position="411"/>
        <end position="422"/>
    </location>
</feature>
<feature type="compositionally biased region" description="Basic and acidic residues" evidence="1">
    <location>
        <begin position="797"/>
        <end position="809"/>
    </location>
</feature>
<feature type="compositionally biased region" description="Pro residues" evidence="1">
    <location>
        <begin position="1034"/>
        <end position="1064"/>
    </location>
</feature>
<feature type="compositionally biased region" description="Low complexity" evidence="1">
    <location>
        <begin position="1072"/>
        <end position="1087"/>
    </location>
</feature>
<feature type="region of interest" description="Disordered" evidence="1">
    <location>
        <begin position="383"/>
        <end position="511"/>
    </location>
</feature>
<dbReference type="GO" id="GO:0001917">
    <property type="term" value="C:photoreceptor inner segment"/>
    <property type="evidence" value="ECO:0007669"/>
    <property type="project" value="TreeGrafter"/>
</dbReference>
<reference evidence="3" key="1">
    <citation type="submission" date="2025-08" db="UniProtKB">
        <authorList>
            <consortium name="RefSeq"/>
        </authorList>
    </citation>
    <scope>IDENTIFICATION</scope>
</reference>
<feature type="compositionally biased region" description="Polar residues" evidence="1">
    <location>
        <begin position="946"/>
        <end position="973"/>
    </location>
</feature>
<feature type="region of interest" description="Disordered" evidence="1">
    <location>
        <begin position="665"/>
        <end position="693"/>
    </location>
</feature>
<dbReference type="Proteomes" id="UP000694906">
    <property type="component" value="Unplaced"/>
</dbReference>
<feature type="compositionally biased region" description="Polar residues" evidence="1">
    <location>
        <begin position="822"/>
        <end position="840"/>
    </location>
</feature>
<feature type="compositionally biased region" description="Acidic residues" evidence="1">
    <location>
        <begin position="459"/>
        <end position="469"/>
    </location>
</feature>
<dbReference type="GO" id="GO:1903546">
    <property type="term" value="P:protein localization to photoreceptor outer segment"/>
    <property type="evidence" value="ECO:0007669"/>
    <property type="project" value="TreeGrafter"/>
</dbReference>
<feature type="region of interest" description="Disordered" evidence="1">
    <location>
        <begin position="792"/>
        <end position="856"/>
    </location>
</feature>
<dbReference type="GeneID" id="101700838"/>
<evidence type="ECO:0000256" key="1">
    <source>
        <dbReference type="SAM" id="MobiDB-lite"/>
    </source>
</evidence>
<feature type="compositionally biased region" description="Low complexity" evidence="1">
    <location>
        <begin position="1261"/>
        <end position="1274"/>
    </location>
</feature>
<dbReference type="CTD" id="388939"/>
<sequence length="1285" mass="138008">MGCTPSHSDIVNSVAKSGIQFLKKPKEVLPGHQGSRKKGSAPWLVKSSTCLDAVESLSQGRRLAEELPSSKRTQTAAEGLCQLLGGMEGLMPETQTSHVAEDIPFNTPGSHGTHGAAFPGKESVQSTTQETSRPGHCCQTIPPAPGSAGKVDFPEHLVKAHQHAYTYLHSSLSKYEVILCLIHQATQTRELLQPMLHFLLLCFEEVTQLLGEISRDGEVLLQELRDDLAWPSRKGKPQEQPDLLQQLLQYTVSKLQVLHGMVASLTGSFLEGSSGYFYSTATHLGNKLSTKMGVEERLLRALVQLESLASGHGDPGLQDLPLCSEDSGIGADESVQSLDKLGKQASWDFTPEPIEWKLGTSPQMEASLSELAWQQSPFWMGPDRAPGCPLSRAPMSKVQPATQGEARRPCFSSTGPETTTSRPLAVSRSMPQDSLGTTASTKAHLPKSSRLMATPCLSESEDSSPEEEDNKVSRMSLCTGQERAPRSRPQSSPADRESPFQPRSRKLRGPQAQEMVLKMKEAISERIKFVPVPCGHQDWAEEEEGGTMVPPRPSTVSVSRRAPERRRRTQSEGCLKSHAEDPTLQELRRVQRDLNQRLEVFYALGAKRQGQNKEQILLPRAAALWPTSNCRVSCSSTISKLKASLTKDFSILPNQDKNIGQRCHPHPEGEQLRQENTEKLPSTIPSGEDGEASRAKDCIVGGCPTRTSVKKLIETFSPAESMRTPGDSKNSGSSPCLRRWGIPPMPPRFPIFRGLAPLYPKPQISPVAGSYLNADMGWRPLAPVILPLPAAEASESEDTHFGTEGDSEHLPPPPLEILMDKSFTSLEPPESSNPAGSSPEGTPVPGLGGSGSTRGTWVSSKLRASVSPIDLLPSKCTASPTKLCSTGLGSTKRGSNPRMLALDPSLPPAASPDSEQEGRAQSQAQAAKATGPSKQPRKAVAWHHTSLPSGQSRTSEPSLARSTRGTHSTQASRLSRERSPPVIRKTSPTKAHWVPQADKRQHSPPSSQGPAQPSLPTAVSSPSPPLSPGAASPPVSPKVLSPPPVKKGPSPPQHKSPALPPGSPPAQRREASSPSSVSSLSPAPTASQGQRETRDSKDTQAPSAKASAVFCPATLSLFEAKSLFSTAGPLNPELLPPEPGAPLGTPAACWRSSSGSRMRADSQRRIALCSLNPLPFVRRTTPRHQLGVQLQLPSSSLTGPSWESQPSQSSSSSEDSPKQDVAPWSSPHVPELQGGGGSWASPPELYVLGHRLQPEARTSCAQNKAQPEEQPQQKEVTPVTPAGRR</sequence>
<feature type="region of interest" description="Disordered" evidence="1">
    <location>
        <begin position="871"/>
        <end position="1106"/>
    </location>
</feature>
<organism evidence="2 3">
    <name type="scientific">Heterocephalus glaber</name>
    <name type="common">Naked mole rat</name>
    <dbReference type="NCBI Taxonomy" id="10181"/>
    <lineage>
        <taxon>Eukaryota</taxon>
        <taxon>Metazoa</taxon>
        <taxon>Chordata</taxon>
        <taxon>Craniata</taxon>
        <taxon>Vertebrata</taxon>
        <taxon>Euteleostomi</taxon>
        <taxon>Mammalia</taxon>
        <taxon>Eutheria</taxon>
        <taxon>Euarchontoglires</taxon>
        <taxon>Glires</taxon>
        <taxon>Rodentia</taxon>
        <taxon>Hystricomorpha</taxon>
        <taxon>Bathyergidae</taxon>
        <taxon>Heterocephalus</taxon>
    </lineage>
</organism>
<gene>
    <name evidence="3" type="primary">CUNH2orf71</name>
</gene>
<dbReference type="PANTHER" id="PTHR22017:SF0">
    <property type="entry name" value="PHOTORECEPTOR CILIUM ACTIN REGULATOR"/>
    <property type="match status" value="1"/>
</dbReference>
<dbReference type="Pfam" id="PF15449">
    <property type="entry name" value="Retinal"/>
    <property type="match status" value="1"/>
</dbReference>